<feature type="domain" description="Ig-like" evidence="8">
    <location>
        <begin position="7"/>
        <end position="107"/>
    </location>
</feature>
<comment type="caution">
    <text evidence="9">The sequence shown here is derived from an EMBL/GenBank/DDBJ whole genome shotgun (WGS) entry which is preliminary data.</text>
</comment>
<evidence type="ECO:0000313" key="10">
    <source>
        <dbReference type="Proteomes" id="UP001274896"/>
    </source>
</evidence>
<evidence type="ECO:0000313" key="9">
    <source>
        <dbReference type="EMBL" id="KAK3516825.1"/>
    </source>
</evidence>
<keyword evidence="2" id="KW-1003">Cell membrane</keyword>
<dbReference type="CDD" id="cd00099">
    <property type="entry name" value="IgV"/>
    <property type="match status" value="1"/>
</dbReference>
<proteinExistence type="predicted"/>
<evidence type="ECO:0000256" key="6">
    <source>
        <dbReference type="ARBA" id="ARBA00023157"/>
    </source>
</evidence>
<evidence type="ECO:0000256" key="4">
    <source>
        <dbReference type="ARBA" id="ARBA00022859"/>
    </source>
</evidence>
<accession>A0AAE0UT85</accession>
<dbReference type="InterPro" id="IPR036179">
    <property type="entry name" value="Ig-like_dom_sf"/>
</dbReference>
<feature type="domain" description="Ig-like" evidence="8">
    <location>
        <begin position="127"/>
        <end position="223"/>
    </location>
</feature>
<evidence type="ECO:0000259" key="8">
    <source>
        <dbReference type="PROSITE" id="PS50835"/>
    </source>
</evidence>
<protein>
    <recommendedName>
        <fullName evidence="8">Ig-like domain-containing protein</fullName>
    </recommendedName>
</protein>
<dbReference type="SMART" id="SM00409">
    <property type="entry name" value="IG"/>
    <property type="match status" value="2"/>
</dbReference>
<name>A0AAE0UT85_9TELE</name>
<keyword evidence="10" id="KW-1185">Reference proteome</keyword>
<dbReference type="Gene3D" id="2.60.40.10">
    <property type="entry name" value="Immunoglobulins"/>
    <property type="match status" value="2"/>
</dbReference>
<evidence type="ECO:0000256" key="7">
    <source>
        <dbReference type="ARBA" id="ARBA00023180"/>
    </source>
</evidence>
<comment type="subcellular location">
    <subcellularLocation>
        <location evidence="1">Cell membrane</location>
    </subcellularLocation>
</comment>
<organism evidence="9 10">
    <name type="scientific">Hemibagrus guttatus</name>
    <dbReference type="NCBI Taxonomy" id="175788"/>
    <lineage>
        <taxon>Eukaryota</taxon>
        <taxon>Metazoa</taxon>
        <taxon>Chordata</taxon>
        <taxon>Craniata</taxon>
        <taxon>Vertebrata</taxon>
        <taxon>Euteleostomi</taxon>
        <taxon>Actinopterygii</taxon>
        <taxon>Neopterygii</taxon>
        <taxon>Teleostei</taxon>
        <taxon>Ostariophysi</taxon>
        <taxon>Siluriformes</taxon>
        <taxon>Bagridae</taxon>
        <taxon>Hemibagrus</taxon>
    </lineage>
</organism>
<gene>
    <name evidence="9" type="ORF">QTP70_023705</name>
</gene>
<dbReference type="PANTHER" id="PTHR19433">
    <property type="entry name" value="T-CELL RECEPTOR ALPHA CHAIN V REGION-RELATED"/>
    <property type="match status" value="1"/>
</dbReference>
<dbReference type="Proteomes" id="UP001274896">
    <property type="component" value="Unassembled WGS sequence"/>
</dbReference>
<dbReference type="InterPro" id="IPR052051">
    <property type="entry name" value="TCR_complex_component"/>
</dbReference>
<dbReference type="EMBL" id="JAUCMX010000019">
    <property type="protein sequence ID" value="KAK3516825.1"/>
    <property type="molecule type" value="Genomic_DNA"/>
</dbReference>
<evidence type="ECO:0000256" key="1">
    <source>
        <dbReference type="ARBA" id="ARBA00004236"/>
    </source>
</evidence>
<evidence type="ECO:0000256" key="2">
    <source>
        <dbReference type="ARBA" id="ARBA00022475"/>
    </source>
</evidence>
<dbReference type="Pfam" id="PF07686">
    <property type="entry name" value="V-set"/>
    <property type="match status" value="2"/>
</dbReference>
<evidence type="ECO:0000256" key="5">
    <source>
        <dbReference type="ARBA" id="ARBA00023136"/>
    </source>
</evidence>
<dbReference type="InterPro" id="IPR013106">
    <property type="entry name" value="Ig_V-set"/>
</dbReference>
<dbReference type="GO" id="GO:0002376">
    <property type="term" value="P:immune system process"/>
    <property type="evidence" value="ECO:0007669"/>
    <property type="project" value="UniProtKB-KW"/>
</dbReference>
<dbReference type="InterPro" id="IPR013783">
    <property type="entry name" value="Ig-like_fold"/>
</dbReference>
<dbReference type="AlphaFoldDB" id="A0AAE0UT85"/>
<dbReference type="InterPro" id="IPR003599">
    <property type="entry name" value="Ig_sub"/>
</dbReference>
<dbReference type="PROSITE" id="PS50835">
    <property type="entry name" value="IG_LIKE"/>
    <property type="match status" value="2"/>
</dbReference>
<keyword evidence="7" id="KW-0325">Glycoprotein</keyword>
<keyword evidence="3" id="KW-0732">Signal</keyword>
<reference evidence="9" key="1">
    <citation type="submission" date="2023-06" db="EMBL/GenBank/DDBJ databases">
        <title>Male Hemibagrus guttatus genome.</title>
        <authorList>
            <person name="Bian C."/>
        </authorList>
    </citation>
    <scope>NUCLEOTIDE SEQUENCE</scope>
    <source>
        <strain evidence="9">Male_cb2023</strain>
        <tissue evidence="9">Muscle</tissue>
    </source>
</reference>
<evidence type="ECO:0000256" key="3">
    <source>
        <dbReference type="ARBA" id="ARBA00022729"/>
    </source>
</evidence>
<sequence>MAVVVNPGLDRSVKTTNIAEIQVQTVSRGDNVTIKCGEDLTRDNNGNLIWYKQSFGNQPQYVVRKVENNYRLSPDFRDGRINVTRDQKRFDLNIAGTKEDDAATYFCGKMADNVMYFGSGTLLVFAEKTNLHVPNQKVIRSGESDTLQCSVQETASSCAEEQSVYWLKLGSGESHKGIIYTHVNNSNQCKRGSEAGVPTQSCSYTLPKSQLGHDDAGIYHCAVAACGKILFGNGTKVDVKGKTFDKILLP</sequence>
<dbReference type="SUPFAM" id="SSF48726">
    <property type="entry name" value="Immunoglobulin"/>
    <property type="match status" value="2"/>
</dbReference>
<dbReference type="GO" id="GO:0005886">
    <property type="term" value="C:plasma membrane"/>
    <property type="evidence" value="ECO:0007669"/>
    <property type="project" value="UniProtKB-SubCell"/>
</dbReference>
<keyword evidence="4" id="KW-0391">Immunity</keyword>
<keyword evidence="6" id="KW-1015">Disulfide bond</keyword>
<dbReference type="InterPro" id="IPR007110">
    <property type="entry name" value="Ig-like_dom"/>
</dbReference>
<keyword evidence="5" id="KW-0472">Membrane</keyword>
<dbReference type="GO" id="GO:0009617">
    <property type="term" value="P:response to bacterium"/>
    <property type="evidence" value="ECO:0007669"/>
    <property type="project" value="TreeGrafter"/>
</dbReference>